<organism evidence="1 2">
    <name type="scientific">Barrientosiimonas humi</name>
    <dbReference type="NCBI Taxonomy" id="999931"/>
    <lineage>
        <taxon>Bacteria</taxon>
        <taxon>Bacillati</taxon>
        <taxon>Actinomycetota</taxon>
        <taxon>Actinomycetes</taxon>
        <taxon>Micrococcales</taxon>
        <taxon>Dermacoccaceae</taxon>
        <taxon>Barrientosiimonas</taxon>
    </lineage>
</organism>
<dbReference type="EMBL" id="VFOK01000001">
    <property type="protein sequence ID" value="TQL34952.1"/>
    <property type="molecule type" value="Genomic_DNA"/>
</dbReference>
<dbReference type="RefSeq" id="WP_142007290.1">
    <property type="nucleotide sequence ID" value="NZ_CAJTBP010000001.1"/>
</dbReference>
<keyword evidence="2" id="KW-1185">Reference proteome</keyword>
<dbReference type="Proteomes" id="UP000318336">
    <property type="component" value="Unassembled WGS sequence"/>
</dbReference>
<accession>A0A542XGK7</accession>
<proteinExistence type="predicted"/>
<dbReference type="OrthoDB" id="8081825at2"/>
<name>A0A542XGK7_9MICO</name>
<evidence type="ECO:0000313" key="1">
    <source>
        <dbReference type="EMBL" id="TQL34952.1"/>
    </source>
</evidence>
<evidence type="ECO:0000313" key="2">
    <source>
        <dbReference type="Proteomes" id="UP000318336"/>
    </source>
</evidence>
<gene>
    <name evidence="1" type="ORF">FB554_3135</name>
</gene>
<reference evidence="1 2" key="1">
    <citation type="submission" date="2019-06" db="EMBL/GenBank/DDBJ databases">
        <title>Sequencing the genomes of 1000 actinobacteria strains.</title>
        <authorList>
            <person name="Klenk H.-P."/>
        </authorList>
    </citation>
    <scope>NUCLEOTIDE SEQUENCE [LARGE SCALE GENOMIC DNA]</scope>
    <source>
        <strain evidence="1 2">DSM 24617</strain>
    </source>
</reference>
<dbReference type="AlphaFoldDB" id="A0A542XGK7"/>
<sequence length="106" mass="11660">MTDRYDGKPFQRLLDAYVLDVIGALDPRTDQQLTADLPRLTQALGSDAATWQALVREQMRFSPDEDERIRASWAKAKEADEIAGRSPDPTSFALALGDLLAGDKPG</sequence>
<comment type="caution">
    <text evidence="1">The sequence shown here is derived from an EMBL/GenBank/DDBJ whole genome shotgun (WGS) entry which is preliminary data.</text>
</comment>
<protein>
    <submittedName>
        <fullName evidence="1">Uncharacterized protein</fullName>
    </submittedName>
</protein>